<name>A0A232FIC2_9HYME</name>
<evidence type="ECO:0000313" key="10">
    <source>
        <dbReference type="Proteomes" id="UP000215335"/>
    </source>
</evidence>
<keyword evidence="4 8" id="KW-1133">Transmembrane helix</keyword>
<comment type="function">
    <text evidence="8">Gustatory receptor which mediates acceptance or avoidance behavior, depending on its substrates.</text>
</comment>
<comment type="caution">
    <text evidence="8">Lacks conserved residue(s) required for the propagation of feature annotation.</text>
</comment>
<feature type="transmembrane region" description="Helical" evidence="8">
    <location>
        <begin position="321"/>
        <end position="342"/>
    </location>
</feature>
<evidence type="ECO:0000313" key="9">
    <source>
        <dbReference type="EMBL" id="OXU30343.1"/>
    </source>
</evidence>
<dbReference type="EMBL" id="NNAY01000171">
    <property type="protein sequence ID" value="OXU30343.1"/>
    <property type="molecule type" value="Genomic_DNA"/>
</dbReference>
<feature type="transmembrane region" description="Helical" evidence="8">
    <location>
        <begin position="170"/>
        <end position="190"/>
    </location>
</feature>
<proteinExistence type="inferred from homology"/>
<dbReference type="PANTHER" id="PTHR21143:SF131">
    <property type="entry name" value="GUSTATORY AND ODORANT RECEPTOR 63A-RELATED"/>
    <property type="match status" value="1"/>
</dbReference>
<feature type="transmembrane region" description="Helical" evidence="8">
    <location>
        <begin position="79"/>
        <end position="101"/>
    </location>
</feature>
<keyword evidence="5 8" id="KW-0472">Membrane</keyword>
<keyword evidence="10" id="KW-1185">Reference proteome</keyword>
<evidence type="ECO:0000256" key="8">
    <source>
        <dbReference type="RuleBase" id="RU363108"/>
    </source>
</evidence>
<accession>A0A232FIC2</accession>
<comment type="subcellular location">
    <subcellularLocation>
        <location evidence="1 8">Cell membrane</location>
        <topology evidence="1 8">Multi-pass membrane protein</topology>
    </subcellularLocation>
</comment>
<feature type="transmembrane region" description="Helical" evidence="8">
    <location>
        <begin position="278"/>
        <end position="301"/>
    </location>
</feature>
<dbReference type="GO" id="GO:0030424">
    <property type="term" value="C:axon"/>
    <property type="evidence" value="ECO:0007669"/>
    <property type="project" value="TreeGrafter"/>
</dbReference>
<evidence type="ECO:0000256" key="6">
    <source>
        <dbReference type="ARBA" id="ARBA00023170"/>
    </source>
</evidence>
<sequence length="433" mass="50100">MQNKVKRLCKQMLHNIQLYSSQFGRKMFFKKFTKNQFILTQCLFYYFKVLGVGTLAFDIELAKNIGTRYIRISYSKRAIVYNVILIFILIVSHIFSIPYFYRLTNRMTFEKVSDSLQEVVSCTTAFFILAKFCLTSDELISITNRIIKITKSSLSLNPENDHMKKLSLEIGTIIAVNCFIWISIFTAAAVDDLSFLHYDLTVYSSNFVISALMIQYSVILKFVKYQFKMVNENLIDYSERESFKIRLSIDSRTQDDGLLQLRKLHASISEVSRDVSNFYSYSMLFCVLHVFFAMILSSYYLAKPIVLRENDLTDTIFVHCFFYALLFVVLLVTLTKCVTAAIEESKTTKDIVNACLIKFDDDQKIKNKLNQFSTYLVNTDLTFKVLGLFSLDQSLLTSMVSSITTYMVIVLQFQQSNKSADFIGNYVGDEYAY</sequence>
<keyword evidence="6 8" id="KW-0675">Receptor</keyword>
<dbReference type="GO" id="GO:0005886">
    <property type="term" value="C:plasma membrane"/>
    <property type="evidence" value="ECO:0007669"/>
    <property type="project" value="UniProtKB-SubCell"/>
</dbReference>
<protein>
    <recommendedName>
        <fullName evidence="8">Gustatory receptor</fullName>
    </recommendedName>
</protein>
<dbReference type="GO" id="GO:0043025">
    <property type="term" value="C:neuronal cell body"/>
    <property type="evidence" value="ECO:0007669"/>
    <property type="project" value="TreeGrafter"/>
</dbReference>
<dbReference type="AlphaFoldDB" id="A0A232FIC2"/>
<evidence type="ECO:0000256" key="1">
    <source>
        <dbReference type="ARBA" id="ARBA00004651"/>
    </source>
</evidence>
<comment type="caution">
    <text evidence="9">The sequence shown here is derived from an EMBL/GenBank/DDBJ whole genome shotgun (WGS) entry which is preliminary data.</text>
</comment>
<keyword evidence="7 8" id="KW-0807">Transducer</keyword>
<organism evidence="9 10">
    <name type="scientific">Trichomalopsis sarcophagae</name>
    <dbReference type="NCBI Taxonomy" id="543379"/>
    <lineage>
        <taxon>Eukaryota</taxon>
        <taxon>Metazoa</taxon>
        <taxon>Ecdysozoa</taxon>
        <taxon>Arthropoda</taxon>
        <taxon>Hexapoda</taxon>
        <taxon>Insecta</taxon>
        <taxon>Pterygota</taxon>
        <taxon>Neoptera</taxon>
        <taxon>Endopterygota</taxon>
        <taxon>Hymenoptera</taxon>
        <taxon>Apocrita</taxon>
        <taxon>Proctotrupomorpha</taxon>
        <taxon>Chalcidoidea</taxon>
        <taxon>Pteromalidae</taxon>
        <taxon>Pteromalinae</taxon>
        <taxon>Trichomalopsis</taxon>
    </lineage>
</organism>
<evidence type="ECO:0000256" key="2">
    <source>
        <dbReference type="ARBA" id="ARBA00022475"/>
    </source>
</evidence>
<keyword evidence="3 8" id="KW-0812">Transmembrane</keyword>
<dbReference type="PANTHER" id="PTHR21143">
    <property type="entry name" value="INVERTEBRATE GUSTATORY RECEPTOR"/>
    <property type="match status" value="1"/>
</dbReference>
<dbReference type="STRING" id="543379.A0A232FIC2"/>
<dbReference type="Pfam" id="PF08395">
    <property type="entry name" value="7tm_7"/>
    <property type="match status" value="1"/>
</dbReference>
<dbReference type="GO" id="GO:0033041">
    <property type="term" value="F:sweet taste receptor activity"/>
    <property type="evidence" value="ECO:0007669"/>
    <property type="project" value="TreeGrafter"/>
</dbReference>
<keyword evidence="2 8" id="KW-1003">Cell membrane</keyword>
<gene>
    <name evidence="9" type="ORF">TSAR_012982</name>
</gene>
<evidence type="ECO:0000256" key="3">
    <source>
        <dbReference type="ARBA" id="ARBA00022692"/>
    </source>
</evidence>
<feature type="transmembrane region" description="Helical" evidence="8">
    <location>
        <begin position="37"/>
        <end position="59"/>
    </location>
</feature>
<evidence type="ECO:0000256" key="7">
    <source>
        <dbReference type="ARBA" id="ARBA00023224"/>
    </source>
</evidence>
<reference evidence="9 10" key="1">
    <citation type="journal article" date="2017" name="Curr. Biol.">
        <title>The Evolution of Venom by Co-option of Single-Copy Genes.</title>
        <authorList>
            <person name="Martinson E.O."/>
            <person name="Mrinalini"/>
            <person name="Kelkar Y.D."/>
            <person name="Chang C.H."/>
            <person name="Werren J.H."/>
        </authorList>
    </citation>
    <scope>NUCLEOTIDE SEQUENCE [LARGE SCALE GENOMIC DNA]</scope>
    <source>
        <strain evidence="9 10">Alberta</strain>
        <tissue evidence="9">Whole body</tissue>
    </source>
</reference>
<dbReference type="GO" id="GO:0030425">
    <property type="term" value="C:dendrite"/>
    <property type="evidence" value="ECO:0007669"/>
    <property type="project" value="TreeGrafter"/>
</dbReference>
<evidence type="ECO:0000256" key="5">
    <source>
        <dbReference type="ARBA" id="ARBA00023136"/>
    </source>
</evidence>
<dbReference type="GO" id="GO:0007165">
    <property type="term" value="P:signal transduction"/>
    <property type="evidence" value="ECO:0007669"/>
    <property type="project" value="UniProtKB-KW"/>
</dbReference>
<evidence type="ECO:0000256" key="4">
    <source>
        <dbReference type="ARBA" id="ARBA00022989"/>
    </source>
</evidence>
<dbReference type="Proteomes" id="UP000215335">
    <property type="component" value="Unassembled WGS sequence"/>
</dbReference>
<comment type="similarity">
    <text evidence="8">Belongs to the insect chemoreceptor superfamily. Gustatory receptor (GR) family.</text>
</comment>
<dbReference type="InterPro" id="IPR013604">
    <property type="entry name" value="7TM_chemorcpt"/>
</dbReference>
<feature type="transmembrane region" description="Helical" evidence="8">
    <location>
        <begin position="202"/>
        <end position="223"/>
    </location>
</feature>
<dbReference type="OrthoDB" id="6366728at2759"/>